<organism evidence="2 3">
    <name type="scientific">Candidatus Accumulibacter aalborgensis</name>
    <dbReference type="NCBI Taxonomy" id="1860102"/>
    <lineage>
        <taxon>Bacteria</taxon>
        <taxon>Pseudomonadati</taxon>
        <taxon>Pseudomonadota</taxon>
        <taxon>Betaproteobacteria</taxon>
        <taxon>Candidatus Accumulibacter</taxon>
    </lineage>
</organism>
<dbReference type="AlphaFoldDB" id="A0A1A8XTX3"/>
<reference evidence="2 3" key="1">
    <citation type="submission" date="2016-06" db="EMBL/GenBank/DDBJ databases">
        <authorList>
            <person name="Kjaerup R.B."/>
            <person name="Dalgaard T.S."/>
            <person name="Juul-Madsen H.R."/>
        </authorList>
    </citation>
    <scope>NUCLEOTIDE SEQUENCE [LARGE SCALE GENOMIC DNA]</scope>
    <source>
        <strain evidence="2">3</strain>
    </source>
</reference>
<evidence type="ECO:0000313" key="3">
    <source>
        <dbReference type="Proteomes" id="UP000199169"/>
    </source>
</evidence>
<evidence type="ECO:0000313" key="2">
    <source>
        <dbReference type="EMBL" id="SBT08519.1"/>
    </source>
</evidence>
<keyword evidence="3" id="KW-1185">Reference proteome</keyword>
<dbReference type="STRING" id="1860102.ACCAA_580012"/>
<dbReference type="EMBL" id="FLQX01000136">
    <property type="protein sequence ID" value="SBT08519.1"/>
    <property type="molecule type" value="Genomic_DNA"/>
</dbReference>
<dbReference type="RefSeq" id="WP_245754617.1">
    <property type="nucleotide sequence ID" value="NZ_FLQX01000136.1"/>
</dbReference>
<evidence type="ECO:0000259" key="1">
    <source>
        <dbReference type="Pfam" id="PF12281"/>
    </source>
</evidence>
<dbReference type="InterPro" id="IPR058575">
    <property type="entry name" value="NTP_transf_8_dom"/>
</dbReference>
<name>A0A1A8XTX3_9PROT</name>
<feature type="domain" description="Nucleotidyltransferase-like" evidence="1">
    <location>
        <begin position="106"/>
        <end position="302"/>
    </location>
</feature>
<proteinExistence type="predicted"/>
<dbReference type="Pfam" id="PF12281">
    <property type="entry name" value="NTP_transf_8"/>
    <property type="match status" value="1"/>
</dbReference>
<protein>
    <recommendedName>
        <fullName evidence="1">Nucleotidyltransferase-like domain-containing protein</fullName>
    </recommendedName>
</protein>
<dbReference type="Proteomes" id="UP000199169">
    <property type="component" value="Unassembled WGS sequence"/>
</dbReference>
<sequence>MRFTDLSLSAQTAFAELSEQAHAGELRLALSGFPGSFHKRSIKGRQYWYFGYRDLHGKGRMAYVGPDSARVRILVDRFATRKGSQPLRPLTGAAVALGCEVVASKHFRMIKRLADYGFFRAGGLLIGTHAFIAIGNVLGVRWADSQRTQDVDFAHAGRNVSIALPAKLQLSVHDALTSLEMGLLPIRQFFAGAGAQYRNPSDPELRLDFVSCAHRKDEPLLVLTELGLALQPLKFMEFALQNSTQGCVLARDGACTVKLPDPARYAVHKLIVYGERPLRERTKASKDLHQAACLASFFATRGPVESFNLETFVDDTRALRHARYAGCSGRTEAYPLGEPKNPVPAEPVEA</sequence>
<accession>A0A1A8XTX3</accession>
<gene>
    <name evidence="2" type="ORF">ACCAA_580012</name>
</gene>